<comment type="similarity">
    <text evidence="11">Belongs to the RecD family.</text>
</comment>
<comment type="catalytic activity">
    <reaction evidence="11">
        <text>ATP + H2O = ADP + phosphate + H(+)</text>
        <dbReference type="Rhea" id="RHEA:13065"/>
        <dbReference type="ChEBI" id="CHEBI:15377"/>
        <dbReference type="ChEBI" id="CHEBI:15378"/>
        <dbReference type="ChEBI" id="CHEBI:30616"/>
        <dbReference type="ChEBI" id="CHEBI:43474"/>
        <dbReference type="ChEBI" id="CHEBI:456216"/>
        <dbReference type="EC" id="5.6.2.3"/>
    </reaction>
</comment>
<comment type="miscellaneous">
    <text evidence="11">In the RecBCD complex, RecB has a slow 3'-5' helicase, an exonuclease activity and loads RecA onto ssDNA, RecD has a fast 5'-3' helicase activity, while RecC stimulates the ATPase and processivity of the RecB helicase and contributes to recognition of the Chi site.</text>
</comment>
<evidence type="ECO:0000259" key="13">
    <source>
        <dbReference type="Pfam" id="PF21185"/>
    </source>
</evidence>
<evidence type="ECO:0000256" key="8">
    <source>
        <dbReference type="ARBA" id="ARBA00023125"/>
    </source>
</evidence>
<dbReference type="GO" id="GO:0008854">
    <property type="term" value="F:exodeoxyribonuclease V activity"/>
    <property type="evidence" value="ECO:0007669"/>
    <property type="project" value="UniProtKB-EC"/>
</dbReference>
<feature type="domain" description="UvrD-like helicase C-terminal" evidence="12">
    <location>
        <begin position="644"/>
        <end position="690"/>
    </location>
</feature>
<keyword evidence="9 11" id="KW-0234">DNA repair</keyword>
<comment type="caution">
    <text evidence="14">The sequence shown here is derived from an EMBL/GenBank/DDBJ whole genome shotgun (WGS) entry which is preliminary data.</text>
</comment>
<evidence type="ECO:0000256" key="4">
    <source>
        <dbReference type="ARBA" id="ARBA00022801"/>
    </source>
</evidence>
<keyword evidence="8 11" id="KW-0238">DNA-binding</keyword>
<reference evidence="14 15" key="1">
    <citation type="submission" date="2023-08" db="EMBL/GenBank/DDBJ databases">
        <title>Alcaligenaceae gen. nov., a novel taxon isolated from the sludge of Yixing Pesticide Factory.</title>
        <authorList>
            <person name="Ruan L."/>
        </authorList>
    </citation>
    <scope>NUCLEOTIDE SEQUENCE [LARGE SCALE GENOMIC DNA]</scope>
    <source>
        <strain evidence="14 15">LG-2</strain>
    </source>
</reference>
<dbReference type="HAMAP" id="MF_01487">
    <property type="entry name" value="RecD"/>
    <property type="match status" value="1"/>
</dbReference>
<dbReference type="Pfam" id="PF13538">
    <property type="entry name" value="UvrD_C_2"/>
    <property type="match status" value="1"/>
</dbReference>
<proteinExistence type="inferred from homology"/>
<evidence type="ECO:0000256" key="7">
    <source>
        <dbReference type="ARBA" id="ARBA00022840"/>
    </source>
</evidence>
<accession>A0ABU1D693</accession>
<dbReference type="Gene3D" id="3.40.50.300">
    <property type="entry name" value="P-loop containing nucleotide triphosphate hydrolases"/>
    <property type="match status" value="3"/>
</dbReference>
<keyword evidence="5 11" id="KW-0347">Helicase</keyword>
<evidence type="ECO:0000313" key="15">
    <source>
        <dbReference type="Proteomes" id="UP001232156"/>
    </source>
</evidence>
<comment type="subunit">
    <text evidence="11">Heterotrimer of RecB, RecC and RecD. All subunits contribute to DNA-binding.</text>
</comment>
<dbReference type="EMBL" id="JAUZQE010000014">
    <property type="protein sequence ID" value="MDR4125895.1"/>
    <property type="molecule type" value="Genomic_DNA"/>
</dbReference>
<comment type="function">
    <text evidence="11">A helicase/nuclease that prepares dsDNA breaks (DSB) for recombinational DNA repair. Binds to DSBs and unwinds DNA via a highly rapid and processive ATP-dependent bidirectional helicase activity. Unwinds dsDNA until it encounters a Chi (crossover hotspot instigator) sequence from the 3' direction. Cuts ssDNA a few nucleotides 3' to the Chi site. The properties and activities of the enzyme are changed at Chi. The Chi-altered holoenzyme produces a long 3'-ssDNA overhang and facilitates RecA-binding to the ssDNA for homologous DNA recombination and repair. Holoenzyme degrades any linearized DNA that is unable to undergo homologous recombination. In the holoenzyme this subunit has ssDNA-dependent ATPase and 5'-3' helicase activity. When added to pre-assembled RecBC greatly stimulates nuclease activity and augments holoenzyme processivity. Negatively regulates the RecA-loading ability of RecBCD.</text>
</comment>
<dbReference type="InterPro" id="IPR006344">
    <property type="entry name" value="RecD"/>
</dbReference>
<dbReference type="InterPro" id="IPR050534">
    <property type="entry name" value="Coronavir_polyprotein_1ab"/>
</dbReference>
<dbReference type="CDD" id="cd17933">
    <property type="entry name" value="DEXSc_RecD-like"/>
    <property type="match status" value="1"/>
</dbReference>
<dbReference type="Pfam" id="PF13245">
    <property type="entry name" value="AAA_19"/>
    <property type="match status" value="1"/>
</dbReference>
<dbReference type="Pfam" id="PF21185">
    <property type="entry name" value="RecD_N"/>
    <property type="match status" value="1"/>
</dbReference>
<dbReference type="SUPFAM" id="SSF52540">
    <property type="entry name" value="P-loop containing nucleoside triphosphate hydrolases"/>
    <property type="match status" value="2"/>
</dbReference>
<dbReference type="Proteomes" id="UP001232156">
    <property type="component" value="Unassembled WGS sequence"/>
</dbReference>
<evidence type="ECO:0000256" key="2">
    <source>
        <dbReference type="ARBA" id="ARBA00022741"/>
    </source>
</evidence>
<dbReference type="InterPro" id="IPR049550">
    <property type="entry name" value="RecD_N"/>
</dbReference>
<evidence type="ECO:0000256" key="10">
    <source>
        <dbReference type="ARBA" id="ARBA00023235"/>
    </source>
</evidence>
<dbReference type="Gene3D" id="1.10.10.1020">
    <property type="entry name" value="RecBCD complex, subunit RecD, N-terminal domain"/>
    <property type="match status" value="1"/>
</dbReference>
<feature type="domain" description="RecBCD enzyme subunit RecD N-terminal" evidence="13">
    <location>
        <begin position="48"/>
        <end position="161"/>
    </location>
</feature>
<keyword evidence="7 11" id="KW-0067">ATP-binding</keyword>
<gene>
    <name evidence="11 14" type="primary">recD</name>
    <name evidence="14" type="ORF">Q8947_07840</name>
</gene>
<dbReference type="RefSeq" id="WP_347286959.1">
    <property type="nucleotide sequence ID" value="NZ_JAUZQE010000014.1"/>
</dbReference>
<dbReference type="InterPro" id="IPR041851">
    <property type="entry name" value="RecD_N_sf"/>
</dbReference>
<keyword evidence="2 11" id="KW-0547">Nucleotide-binding</keyword>
<dbReference type="InterPro" id="IPR027785">
    <property type="entry name" value="UvrD-like_helicase_C"/>
</dbReference>
<evidence type="ECO:0000256" key="5">
    <source>
        <dbReference type="ARBA" id="ARBA00022806"/>
    </source>
</evidence>
<keyword evidence="1 11" id="KW-0540">Nuclease</keyword>
<keyword evidence="6 11" id="KW-0269">Exonuclease</keyword>
<evidence type="ECO:0000256" key="3">
    <source>
        <dbReference type="ARBA" id="ARBA00022763"/>
    </source>
</evidence>
<evidence type="ECO:0000313" key="14">
    <source>
        <dbReference type="EMBL" id="MDR4125895.1"/>
    </source>
</evidence>
<keyword evidence="4 11" id="KW-0378">Hydrolase</keyword>
<evidence type="ECO:0000256" key="1">
    <source>
        <dbReference type="ARBA" id="ARBA00022722"/>
    </source>
</evidence>
<keyword evidence="10 11" id="KW-0413">Isomerase</keyword>
<name>A0ABU1D693_9BURK</name>
<dbReference type="PANTHER" id="PTHR43788">
    <property type="entry name" value="DNA2/NAM7 HELICASE FAMILY MEMBER"/>
    <property type="match status" value="1"/>
</dbReference>
<dbReference type="NCBIfam" id="TIGR01447">
    <property type="entry name" value="recD"/>
    <property type="match status" value="1"/>
</dbReference>
<dbReference type="EC" id="5.6.2.3" evidence="11"/>
<evidence type="ECO:0000256" key="11">
    <source>
        <dbReference type="HAMAP-Rule" id="MF_01487"/>
    </source>
</evidence>
<keyword evidence="3 11" id="KW-0227">DNA damage</keyword>
<dbReference type="CDD" id="cd18809">
    <property type="entry name" value="SF1_C_RecD"/>
    <property type="match status" value="1"/>
</dbReference>
<organism evidence="14 15">
    <name type="scientific">Yanghanlia caeni</name>
    <dbReference type="NCBI Taxonomy" id="3064283"/>
    <lineage>
        <taxon>Bacteria</taxon>
        <taxon>Pseudomonadati</taxon>
        <taxon>Pseudomonadota</taxon>
        <taxon>Betaproteobacteria</taxon>
        <taxon>Burkholderiales</taxon>
        <taxon>Alcaligenaceae</taxon>
        <taxon>Yanghanlia</taxon>
    </lineage>
</organism>
<keyword evidence="15" id="KW-1185">Reference proteome</keyword>
<protein>
    <recommendedName>
        <fullName evidence="11">RecBCD enzyme subunit RecD</fullName>
        <ecNumber evidence="11">5.6.2.3</ecNumber>
    </recommendedName>
    <alternativeName>
        <fullName evidence="11">DNA 5'-3' helicase subunit RecD</fullName>
    </alternativeName>
    <alternativeName>
        <fullName evidence="11">Exonuclease V subunit RecD</fullName>
        <shortName evidence="11">ExoV subunit RecD</shortName>
    </alternativeName>
    <alternativeName>
        <fullName evidence="11">Helicase/nuclease RecBCD subunit RecD</fullName>
    </alternativeName>
</protein>
<sequence length="721" mass="76777">MNGSARTSQGPGAAEQLSLDLPQANAPVRPISLHDAADVLRLLDTWVEAGWLQPLDTAFARFLQQIRADASGLLLLAAALVSHQLGRGHVCLDLAATLHEAQRVLDLPPEVSADSEPVDLPTPGHVLVSVSLAEWLAALDSPVVSDGSHPTPLVRGGHRLYLYRYWRYEQAVAAAIAERVHAPLTDDELPVERVRAAIDALFGAPPASGGADWQRLACALAARSRFAVVTGGPGTGKTTTVVRLLAVLQALQYAQRPAGGGGRPLRISLAAPTGKAAARLRESIADRVNELRYDSLPGGADLAHTIPTNVVTLHSLLGGRPHMQARRHHAGNPLPLDVLVIDEASMVPLSLMADVIAALPAGARLILIGDKDQLASVEAGAVLGEICRRAEQGHYRPDIADWLARATGMHVPPALIDPQGSALDQAVVMLRYSHRFGSHSGIGRLAAAVNEGRADDALRQFECSPNDLALLQMRGDRRTPLARLVVEGIDAAAEGTTAGTEAAHGKRLRRGYAHYLAKVAQAPETDDPAAFDEWAVSVLEAQRACQVLCVLRSGPWGVSGLNDFIARVLHREGLISAYTGWYAGRPVMVTRNNRALRLTNGDIGVVLPYPGQGSAERTLRVAFPDGGAGVRWFAPNRLDDVETVYALTVHKSQGSEFHHAVLVLPPARTPVLTRELVYTGITRASAGFTLVAPGSTDPFVEAIGQRVYRSGGLGDALDTLR</sequence>
<evidence type="ECO:0000256" key="9">
    <source>
        <dbReference type="ARBA" id="ARBA00023204"/>
    </source>
</evidence>
<dbReference type="PANTHER" id="PTHR43788:SF6">
    <property type="entry name" value="DNA HELICASE B"/>
    <property type="match status" value="1"/>
</dbReference>
<dbReference type="InterPro" id="IPR027417">
    <property type="entry name" value="P-loop_NTPase"/>
</dbReference>
<evidence type="ECO:0000259" key="12">
    <source>
        <dbReference type="Pfam" id="PF13538"/>
    </source>
</evidence>
<evidence type="ECO:0000256" key="6">
    <source>
        <dbReference type="ARBA" id="ARBA00022839"/>
    </source>
</evidence>
<feature type="binding site" evidence="11">
    <location>
        <begin position="231"/>
        <end position="238"/>
    </location>
    <ligand>
        <name>ATP</name>
        <dbReference type="ChEBI" id="CHEBI:30616"/>
    </ligand>
</feature>